<dbReference type="RefSeq" id="WP_390409176.1">
    <property type="nucleotide sequence ID" value="NZ_BAABYW010000001.1"/>
</dbReference>
<proteinExistence type="predicted"/>
<keyword evidence="11" id="KW-1185">Reference proteome</keyword>
<dbReference type="InterPro" id="IPR007492">
    <property type="entry name" value="LytTR_DNA-bd_dom"/>
</dbReference>
<comment type="function">
    <text evidence="5">May play the central regulatory role in sporulation. It may be an element of the effector pathway responsible for the activation of sporulation genes in response to nutritional stress. Spo0A may act in concert with spo0H (a sigma factor) to control the expression of some genes that are critical to the sporulation process.</text>
</comment>
<comment type="caution">
    <text evidence="10">The sequence shown here is derived from an EMBL/GenBank/DDBJ whole genome shotgun (WGS) entry which is preliminary data.</text>
</comment>
<accession>A0ABQ0BH06</accession>
<evidence type="ECO:0000256" key="7">
    <source>
        <dbReference type="PROSITE-ProRule" id="PRU00169"/>
    </source>
</evidence>
<feature type="modified residue" description="4-aspartylphosphate" evidence="7">
    <location>
        <position position="61"/>
    </location>
</feature>
<feature type="domain" description="Response regulatory" evidence="8">
    <location>
        <begin position="3"/>
        <end position="128"/>
    </location>
</feature>
<evidence type="ECO:0000313" key="11">
    <source>
        <dbReference type="Proteomes" id="UP001600943"/>
    </source>
</evidence>
<dbReference type="PANTHER" id="PTHR37299">
    <property type="entry name" value="TRANSCRIPTIONAL REGULATOR-RELATED"/>
    <property type="match status" value="1"/>
</dbReference>
<reference evidence="10 11" key="1">
    <citation type="submission" date="2024-04" db="EMBL/GenBank/DDBJ databases">
        <title>Defined microbial consortia suppress multidrug-resistant proinflammatory Enterobacteriaceae via ecological control.</title>
        <authorList>
            <person name="Furuichi M."/>
            <person name="Kawaguchi T."/>
            <person name="Pust M."/>
            <person name="Yasuma K."/>
            <person name="Plichta D."/>
            <person name="Hasegawa N."/>
            <person name="Ohya T."/>
            <person name="Bhattarai S."/>
            <person name="Sasajima S."/>
            <person name="Aoto Y."/>
            <person name="Tuganbaev T."/>
            <person name="Yaginuma M."/>
            <person name="Ueda M."/>
            <person name="Okahashi N."/>
            <person name="Amafuji K."/>
            <person name="Kiridooshi Y."/>
            <person name="Sugita K."/>
            <person name="Strazar M."/>
            <person name="Skelly A."/>
            <person name="Suda W."/>
            <person name="Hattori M."/>
            <person name="Nakamoto N."/>
            <person name="Caballero S."/>
            <person name="Norman J."/>
            <person name="Olle B."/>
            <person name="Tanoue T."/>
            <person name="Arita M."/>
            <person name="Bucci V."/>
            <person name="Atarashi K."/>
            <person name="Xavier R."/>
            <person name="Honda K."/>
        </authorList>
    </citation>
    <scope>NUCLEOTIDE SEQUENCE [LARGE SCALE GENOMIC DNA]</scope>
    <source>
        <strain evidence="11">k04-0078-D8-1</strain>
    </source>
</reference>
<dbReference type="InterPro" id="IPR001789">
    <property type="entry name" value="Sig_transdc_resp-reg_receiver"/>
</dbReference>
<dbReference type="PROSITE" id="PS50930">
    <property type="entry name" value="HTH_LYTTR"/>
    <property type="match status" value="1"/>
</dbReference>
<keyword evidence="3" id="KW-0902">Two-component regulatory system</keyword>
<evidence type="ECO:0000256" key="4">
    <source>
        <dbReference type="ARBA" id="ARBA00023159"/>
    </source>
</evidence>
<evidence type="ECO:0000313" key="10">
    <source>
        <dbReference type="EMBL" id="GAA6410742.1"/>
    </source>
</evidence>
<dbReference type="InterPro" id="IPR011006">
    <property type="entry name" value="CheY-like_superfamily"/>
</dbReference>
<dbReference type="SUPFAM" id="SSF52172">
    <property type="entry name" value="CheY-like"/>
    <property type="match status" value="1"/>
</dbReference>
<keyword evidence="4" id="KW-0010">Activator</keyword>
<dbReference type="Gene3D" id="3.40.50.2300">
    <property type="match status" value="1"/>
</dbReference>
<evidence type="ECO:0000256" key="6">
    <source>
        <dbReference type="ARBA" id="ARBA00037164"/>
    </source>
</evidence>
<dbReference type="Pfam" id="PF00072">
    <property type="entry name" value="Response_reg"/>
    <property type="match status" value="1"/>
</dbReference>
<protein>
    <recommendedName>
        <fullName evidence="1">Stage 0 sporulation protein A homolog</fullName>
    </recommendedName>
</protein>
<name>A0ABQ0BH06_9FIRM</name>
<evidence type="ECO:0000256" key="1">
    <source>
        <dbReference type="ARBA" id="ARBA00018672"/>
    </source>
</evidence>
<dbReference type="EMBL" id="BAABYW010000001">
    <property type="protein sequence ID" value="GAA6410742.1"/>
    <property type="molecule type" value="Genomic_DNA"/>
</dbReference>
<evidence type="ECO:0000256" key="2">
    <source>
        <dbReference type="ARBA" id="ARBA00022490"/>
    </source>
</evidence>
<keyword evidence="7" id="KW-0597">Phosphoprotein</keyword>
<evidence type="ECO:0000256" key="5">
    <source>
        <dbReference type="ARBA" id="ARBA00024867"/>
    </source>
</evidence>
<gene>
    <name evidence="10" type="ORF">K040078D81_48590</name>
</gene>
<dbReference type="GO" id="GO:0003677">
    <property type="term" value="F:DNA binding"/>
    <property type="evidence" value="ECO:0007669"/>
    <property type="project" value="UniProtKB-KW"/>
</dbReference>
<dbReference type="PANTHER" id="PTHR37299:SF3">
    <property type="entry name" value="STAGE 0 SPORULATION PROTEIN A HOMOLOG"/>
    <property type="match status" value="1"/>
</dbReference>
<keyword evidence="10" id="KW-0238">DNA-binding</keyword>
<organism evidence="10 11">
    <name type="scientific">Blautia hominis</name>
    <dbReference type="NCBI Taxonomy" id="2025493"/>
    <lineage>
        <taxon>Bacteria</taxon>
        <taxon>Bacillati</taxon>
        <taxon>Bacillota</taxon>
        <taxon>Clostridia</taxon>
        <taxon>Lachnospirales</taxon>
        <taxon>Lachnospiraceae</taxon>
        <taxon>Blautia</taxon>
    </lineage>
</organism>
<dbReference type="InterPro" id="IPR046947">
    <property type="entry name" value="LytR-like"/>
</dbReference>
<dbReference type="Pfam" id="PF04397">
    <property type="entry name" value="LytTR"/>
    <property type="match status" value="1"/>
</dbReference>
<dbReference type="SMART" id="SM00448">
    <property type="entry name" value="REC"/>
    <property type="match status" value="1"/>
</dbReference>
<dbReference type="Gene3D" id="2.40.50.1020">
    <property type="entry name" value="LytTr DNA-binding domain"/>
    <property type="match status" value="1"/>
</dbReference>
<evidence type="ECO:0000256" key="3">
    <source>
        <dbReference type="ARBA" id="ARBA00023012"/>
    </source>
</evidence>
<evidence type="ECO:0000259" key="8">
    <source>
        <dbReference type="PROSITE" id="PS50110"/>
    </source>
</evidence>
<evidence type="ECO:0000259" key="9">
    <source>
        <dbReference type="PROSITE" id="PS50930"/>
    </source>
</evidence>
<keyword evidence="2" id="KW-0963">Cytoplasm</keyword>
<sequence length="245" mass="28567">MVQILLCDDDDRIREEIARCIKSQILIMEYDMQIAQSSQSPVILLEELKQMEEKRNIYFLDVDLKHPEYDGFLLGRKIRDTDPYGTIVYITSFGDLAYKTFQYHVEAFDYIVKDNINELSSSIAKCLASIQSRLVSEKTDPVEYYTFKTGDTIRHIPLDDIYYFETSTKSHFVILHGKNEHMEFLGNLSTIEKGLEEHFIRIHRSYLVALNKIEQVDLKHNTVTVAGEVCPVARKEKSKLLERMN</sequence>
<comment type="function">
    <text evidence="6">Required for high-level post-exponential phase expression of a series of secreted proteins.</text>
</comment>
<feature type="domain" description="HTH LytTR-type" evidence="9">
    <location>
        <begin position="145"/>
        <end position="245"/>
    </location>
</feature>
<dbReference type="SMART" id="SM00850">
    <property type="entry name" value="LytTR"/>
    <property type="match status" value="1"/>
</dbReference>
<dbReference type="Proteomes" id="UP001600943">
    <property type="component" value="Unassembled WGS sequence"/>
</dbReference>
<dbReference type="PROSITE" id="PS50110">
    <property type="entry name" value="RESPONSE_REGULATORY"/>
    <property type="match status" value="1"/>
</dbReference>